<sequence>MKSQETSNKGQPQAQPAKAEQAKAEAPTNPVASKKEAAKPNQKTPTTPRKNKGTDQCPRCGGTGFLGQCHSCSLGTGVGM</sequence>
<gene>
    <name evidence="2" type="ORF">BofuT4_uP111150.1</name>
</gene>
<organism evidence="2 3">
    <name type="scientific">Botryotinia fuckeliana (strain T4)</name>
    <name type="common">Noble rot fungus</name>
    <name type="synonym">Botrytis cinerea</name>
    <dbReference type="NCBI Taxonomy" id="999810"/>
    <lineage>
        <taxon>Eukaryota</taxon>
        <taxon>Fungi</taxon>
        <taxon>Dikarya</taxon>
        <taxon>Ascomycota</taxon>
        <taxon>Pezizomycotina</taxon>
        <taxon>Leotiomycetes</taxon>
        <taxon>Helotiales</taxon>
        <taxon>Sclerotiniaceae</taxon>
        <taxon>Botrytis</taxon>
    </lineage>
</organism>
<accession>G2Y650</accession>
<dbReference type="AlphaFoldDB" id="G2Y650"/>
<proteinExistence type="predicted"/>
<dbReference type="EMBL" id="FQ790291">
    <property type="protein sequence ID" value="CCD48102.1"/>
    <property type="molecule type" value="Genomic_DNA"/>
</dbReference>
<feature type="compositionally biased region" description="Low complexity" evidence="1">
    <location>
        <begin position="11"/>
        <end position="27"/>
    </location>
</feature>
<dbReference type="Proteomes" id="UP000008177">
    <property type="component" value="Unplaced contigs"/>
</dbReference>
<evidence type="ECO:0000313" key="2">
    <source>
        <dbReference type="EMBL" id="CCD48102.1"/>
    </source>
</evidence>
<name>G2Y650_BOTF4</name>
<dbReference type="HOGENOM" id="CLU_2589437_0_0_1"/>
<protein>
    <submittedName>
        <fullName evidence="2">Uncharacterized protein</fullName>
    </submittedName>
</protein>
<feature type="region of interest" description="Disordered" evidence="1">
    <location>
        <begin position="1"/>
        <end position="58"/>
    </location>
</feature>
<dbReference type="OrthoDB" id="3523416at2759"/>
<feature type="compositionally biased region" description="Polar residues" evidence="1">
    <location>
        <begin position="1"/>
        <end position="10"/>
    </location>
</feature>
<reference evidence="3" key="1">
    <citation type="journal article" date="2011" name="PLoS Genet.">
        <title>Genomic analysis of the necrotrophic fungal pathogens Sclerotinia sclerotiorum and Botrytis cinerea.</title>
        <authorList>
            <person name="Amselem J."/>
            <person name="Cuomo C.A."/>
            <person name="van Kan J.A."/>
            <person name="Viaud M."/>
            <person name="Benito E.P."/>
            <person name="Couloux A."/>
            <person name="Coutinho P.M."/>
            <person name="de Vries R.P."/>
            <person name="Dyer P.S."/>
            <person name="Fillinger S."/>
            <person name="Fournier E."/>
            <person name="Gout L."/>
            <person name="Hahn M."/>
            <person name="Kohn L."/>
            <person name="Lapalu N."/>
            <person name="Plummer K.M."/>
            <person name="Pradier J.M."/>
            <person name="Quevillon E."/>
            <person name="Sharon A."/>
            <person name="Simon A."/>
            <person name="ten Have A."/>
            <person name="Tudzynski B."/>
            <person name="Tudzynski P."/>
            <person name="Wincker P."/>
            <person name="Andrew M."/>
            <person name="Anthouard V."/>
            <person name="Beever R.E."/>
            <person name="Beffa R."/>
            <person name="Benoit I."/>
            <person name="Bouzid O."/>
            <person name="Brault B."/>
            <person name="Chen Z."/>
            <person name="Choquer M."/>
            <person name="Collemare J."/>
            <person name="Cotton P."/>
            <person name="Danchin E.G."/>
            <person name="Da Silva C."/>
            <person name="Gautier A."/>
            <person name="Giraud C."/>
            <person name="Giraud T."/>
            <person name="Gonzalez C."/>
            <person name="Grossetete S."/>
            <person name="Guldener U."/>
            <person name="Henrissat B."/>
            <person name="Howlett B.J."/>
            <person name="Kodira C."/>
            <person name="Kretschmer M."/>
            <person name="Lappartient A."/>
            <person name="Leroch M."/>
            <person name="Levis C."/>
            <person name="Mauceli E."/>
            <person name="Neuveglise C."/>
            <person name="Oeser B."/>
            <person name="Pearson M."/>
            <person name="Poulain J."/>
            <person name="Poussereau N."/>
            <person name="Quesneville H."/>
            <person name="Rascle C."/>
            <person name="Schumacher J."/>
            <person name="Segurens B."/>
            <person name="Sexton A."/>
            <person name="Silva E."/>
            <person name="Sirven C."/>
            <person name="Soanes D.M."/>
            <person name="Talbot N.J."/>
            <person name="Templeton M."/>
            <person name="Yandava C."/>
            <person name="Yarden O."/>
            <person name="Zeng Q."/>
            <person name="Rollins J.A."/>
            <person name="Lebrun M.H."/>
            <person name="Dickman M."/>
        </authorList>
    </citation>
    <scope>NUCLEOTIDE SEQUENCE [LARGE SCALE GENOMIC DNA]</scope>
    <source>
        <strain evidence="3">T4</strain>
    </source>
</reference>
<evidence type="ECO:0000256" key="1">
    <source>
        <dbReference type="SAM" id="MobiDB-lite"/>
    </source>
</evidence>
<evidence type="ECO:0000313" key="3">
    <source>
        <dbReference type="Proteomes" id="UP000008177"/>
    </source>
</evidence>
<dbReference type="InParanoid" id="G2Y650"/>